<name>A0A6V8LHV1_9ACTN</name>
<reference evidence="1 2" key="2">
    <citation type="submission" date="2020-03" db="EMBL/GenBank/DDBJ databases">
        <authorList>
            <person name="Ichikawa N."/>
            <person name="Kimura A."/>
            <person name="Kitahashi Y."/>
            <person name="Uohara A."/>
        </authorList>
    </citation>
    <scope>NUCLEOTIDE SEQUENCE [LARGE SCALE GENOMIC DNA]</scope>
    <source>
        <strain evidence="1 2">NBRC 108638</strain>
    </source>
</reference>
<protein>
    <submittedName>
        <fullName evidence="1">Uncharacterized protein</fullName>
    </submittedName>
</protein>
<dbReference type="Proteomes" id="UP000482960">
    <property type="component" value="Unassembled WGS sequence"/>
</dbReference>
<reference evidence="1 2" key="1">
    <citation type="submission" date="2020-03" db="EMBL/GenBank/DDBJ databases">
        <title>Whole genome shotgun sequence of Phytohabitans rumicis NBRC 108638.</title>
        <authorList>
            <person name="Komaki H."/>
            <person name="Tamura T."/>
        </authorList>
    </citation>
    <scope>NUCLEOTIDE SEQUENCE [LARGE SCALE GENOMIC DNA]</scope>
    <source>
        <strain evidence="1 2">NBRC 108638</strain>
    </source>
</reference>
<sequence length="81" mass="8393">MSSGDTIRLVGTGSGRTGWIISVTGSTNNYEGNWAVLYTATDGGIDQTFVLDPEITEVTACAGGGVTTDRDTVSFELSIVS</sequence>
<evidence type="ECO:0000313" key="2">
    <source>
        <dbReference type="Proteomes" id="UP000482960"/>
    </source>
</evidence>
<comment type="caution">
    <text evidence="1">The sequence shown here is derived from an EMBL/GenBank/DDBJ whole genome shotgun (WGS) entry which is preliminary data.</text>
</comment>
<dbReference type="AlphaFoldDB" id="A0A6V8LHV1"/>
<keyword evidence="2" id="KW-1185">Reference proteome</keyword>
<organism evidence="1 2">
    <name type="scientific">Phytohabitans rumicis</name>
    <dbReference type="NCBI Taxonomy" id="1076125"/>
    <lineage>
        <taxon>Bacteria</taxon>
        <taxon>Bacillati</taxon>
        <taxon>Actinomycetota</taxon>
        <taxon>Actinomycetes</taxon>
        <taxon>Micromonosporales</taxon>
        <taxon>Micromonosporaceae</taxon>
    </lineage>
</organism>
<accession>A0A6V8LHV1</accession>
<evidence type="ECO:0000313" key="1">
    <source>
        <dbReference type="EMBL" id="GFJ93687.1"/>
    </source>
</evidence>
<gene>
    <name evidence="1" type="ORF">Prum_073290</name>
</gene>
<dbReference type="EMBL" id="BLPG01000001">
    <property type="protein sequence ID" value="GFJ93687.1"/>
    <property type="molecule type" value="Genomic_DNA"/>
</dbReference>
<proteinExistence type="predicted"/>